<protein>
    <submittedName>
        <fullName evidence="1">Uncharacterized protein</fullName>
    </submittedName>
</protein>
<proteinExistence type="predicted"/>
<dbReference type="EMBL" id="CP078077">
    <property type="protein sequence ID" value="UPL15115.1"/>
    <property type="molecule type" value="Genomic_DNA"/>
</dbReference>
<name>A0ABY4IS87_9MICO</name>
<dbReference type="Proteomes" id="UP000831963">
    <property type="component" value="Chromosome"/>
</dbReference>
<dbReference type="RefSeq" id="WP_247632607.1">
    <property type="nucleotide sequence ID" value="NZ_JAHWXL010000001.1"/>
</dbReference>
<sequence length="145" mass="16228">MADPMSFISDDPLADAWGMPHGAQIAQTDFQQSVPKAEMLYLDKAWRELQALTGPSPERETPRPSYRMFEGQVAMHDRGWTPFVRGVAPREIPAIADDLVSLLQEVCDHARADRESRYVEDFLTRAVDFVDGVAASNRGFAYLIG</sequence>
<gene>
    <name evidence="1" type="ORF">KV396_11765</name>
</gene>
<accession>A0ABY4IS87</accession>
<reference evidence="1 2" key="1">
    <citation type="submission" date="2021-06" db="EMBL/GenBank/DDBJ databases">
        <title>Genome-based taxonomic framework of Microbacterium strains isolated from marine environment, the description of four new species and reclassification of four preexisting species.</title>
        <authorList>
            <person name="Lee S.D."/>
            <person name="Kim S.-M."/>
            <person name="Byeon Y.-S."/>
            <person name="Yang H.L."/>
            <person name="Kim I.S."/>
        </authorList>
    </citation>
    <scope>NUCLEOTIDE SEQUENCE [LARGE SCALE GENOMIC DNA]</scope>
    <source>
        <strain evidence="1 2">SSW1-36</strain>
    </source>
</reference>
<keyword evidence="2" id="KW-1185">Reference proteome</keyword>
<evidence type="ECO:0000313" key="2">
    <source>
        <dbReference type="Proteomes" id="UP000831963"/>
    </source>
</evidence>
<evidence type="ECO:0000313" key="1">
    <source>
        <dbReference type="EMBL" id="UPL15115.1"/>
    </source>
</evidence>
<organism evidence="1 2">
    <name type="scientific">Microbacterium galbinum</name>
    <dbReference type="NCBI Taxonomy" id="2851646"/>
    <lineage>
        <taxon>Bacteria</taxon>
        <taxon>Bacillati</taxon>
        <taxon>Actinomycetota</taxon>
        <taxon>Actinomycetes</taxon>
        <taxon>Micrococcales</taxon>
        <taxon>Microbacteriaceae</taxon>
        <taxon>Microbacterium</taxon>
    </lineage>
</organism>